<evidence type="ECO:0000256" key="2">
    <source>
        <dbReference type="ARBA" id="ARBA00010663"/>
    </source>
</evidence>
<evidence type="ECO:0000256" key="10">
    <source>
        <dbReference type="SAM" id="Phobius"/>
    </source>
</evidence>
<keyword evidence="7 9" id="KW-0675">Receptor</keyword>
<dbReference type="EMBL" id="JARKHS020014274">
    <property type="protein sequence ID" value="KAK8775315.1"/>
    <property type="molecule type" value="Genomic_DNA"/>
</dbReference>
<evidence type="ECO:0000256" key="5">
    <source>
        <dbReference type="ARBA" id="ARBA00023040"/>
    </source>
</evidence>
<comment type="caution">
    <text evidence="12">The sequence shown here is derived from an EMBL/GenBank/DDBJ whole genome shotgun (WGS) entry which is preliminary data.</text>
</comment>
<sequence>MAVMEVVQYYELGTLNLTDGVDNSTVLQVSVVANVSGEAYATNSSDTFSSLYEVPLDIVVLLSFCYGLVSFVSILGNVLVLWIVASSRRMQTVTNLFIANLAVADVIIGVFSIPFQFQAALLQRWALPYFMCAFCPYVQVVSVNVSVFTLTAIAVERYRAITSPLKARFCSKATAKLLVLVIWLSSLVVASPNALALRVVLVVDKISGLRERPFCVNTGMRPFTWKAYNHALVCAQYFLPLGVICYTYGKIWKKLRQSRAPGNMETVRDANIVRNKNKVIKMMVIVVVTFALCWLPYQTYNLLAEIYPAINSYRYINVIWFCMHWLAMSNSCYNPFIYAIYSEKFSAEFKARMSCCLKRKFEDSAYMASSIISQVSFRIKY</sequence>
<feature type="transmembrane region" description="Helical" evidence="10">
    <location>
        <begin position="96"/>
        <end position="117"/>
    </location>
</feature>
<evidence type="ECO:0000256" key="1">
    <source>
        <dbReference type="ARBA" id="ARBA00004141"/>
    </source>
</evidence>
<evidence type="ECO:0000256" key="6">
    <source>
        <dbReference type="ARBA" id="ARBA00023136"/>
    </source>
</evidence>
<proteinExistence type="inferred from homology"/>
<feature type="transmembrane region" description="Helical" evidence="10">
    <location>
        <begin position="177"/>
        <end position="201"/>
    </location>
</feature>
<comment type="similarity">
    <text evidence="2 9">Belongs to the G-protein coupled receptor 1 family.</text>
</comment>
<keyword evidence="13" id="KW-1185">Reference proteome</keyword>
<keyword evidence="5 9" id="KW-0297">G-protein coupled receptor</keyword>
<protein>
    <recommendedName>
        <fullName evidence="11">G-protein coupled receptors family 1 profile domain-containing protein</fullName>
    </recommendedName>
</protein>
<evidence type="ECO:0000313" key="13">
    <source>
        <dbReference type="Proteomes" id="UP001321473"/>
    </source>
</evidence>
<keyword evidence="6 10" id="KW-0472">Membrane</keyword>
<feature type="domain" description="G-protein coupled receptors family 1 profile" evidence="11">
    <location>
        <begin position="76"/>
        <end position="338"/>
    </location>
</feature>
<dbReference type="PANTHER" id="PTHR45695:SF9">
    <property type="entry name" value="LEUCOKININ RECEPTOR"/>
    <property type="match status" value="1"/>
</dbReference>
<dbReference type="Proteomes" id="UP001321473">
    <property type="component" value="Unassembled WGS sequence"/>
</dbReference>
<dbReference type="Gene3D" id="1.20.1070.10">
    <property type="entry name" value="Rhodopsin 7-helix transmembrane proteins"/>
    <property type="match status" value="1"/>
</dbReference>
<evidence type="ECO:0000259" key="11">
    <source>
        <dbReference type="PROSITE" id="PS50262"/>
    </source>
</evidence>
<dbReference type="SUPFAM" id="SSF81321">
    <property type="entry name" value="Family A G protein-coupled receptor-like"/>
    <property type="match status" value="1"/>
</dbReference>
<dbReference type="PROSITE" id="PS00237">
    <property type="entry name" value="G_PROTEIN_RECEP_F1_1"/>
    <property type="match status" value="1"/>
</dbReference>
<evidence type="ECO:0000256" key="7">
    <source>
        <dbReference type="ARBA" id="ARBA00023170"/>
    </source>
</evidence>
<dbReference type="InterPro" id="IPR000611">
    <property type="entry name" value="NPY_rcpt"/>
</dbReference>
<feature type="transmembrane region" description="Helical" evidence="10">
    <location>
        <begin position="227"/>
        <end position="249"/>
    </location>
</feature>
<evidence type="ECO:0000256" key="9">
    <source>
        <dbReference type="RuleBase" id="RU000688"/>
    </source>
</evidence>
<keyword evidence="8 9" id="KW-0807">Transducer</keyword>
<dbReference type="PRINTS" id="PR01012">
    <property type="entry name" value="NRPEPTIDEYR"/>
</dbReference>
<keyword evidence="4 10" id="KW-1133">Transmembrane helix</keyword>
<dbReference type="SMART" id="SM01381">
    <property type="entry name" value="7TM_GPCR_Srsx"/>
    <property type="match status" value="1"/>
</dbReference>
<feature type="transmembrane region" description="Helical" evidence="10">
    <location>
        <begin position="279"/>
        <end position="297"/>
    </location>
</feature>
<evidence type="ECO:0000256" key="8">
    <source>
        <dbReference type="ARBA" id="ARBA00023224"/>
    </source>
</evidence>
<dbReference type="PANTHER" id="PTHR45695">
    <property type="entry name" value="LEUCOKININ RECEPTOR-RELATED"/>
    <property type="match status" value="1"/>
</dbReference>
<dbReference type="GO" id="GO:0005886">
    <property type="term" value="C:plasma membrane"/>
    <property type="evidence" value="ECO:0007669"/>
    <property type="project" value="TreeGrafter"/>
</dbReference>
<keyword evidence="3 9" id="KW-0812">Transmembrane</keyword>
<feature type="transmembrane region" description="Helical" evidence="10">
    <location>
        <begin position="317"/>
        <end position="341"/>
    </location>
</feature>
<feature type="transmembrane region" description="Helical" evidence="10">
    <location>
        <begin position="58"/>
        <end position="84"/>
    </location>
</feature>
<dbReference type="PRINTS" id="PR00237">
    <property type="entry name" value="GPCRRHODOPSN"/>
</dbReference>
<accession>A0AAQ4EKK1</accession>
<dbReference type="PROSITE" id="PS50262">
    <property type="entry name" value="G_PROTEIN_RECEP_F1_2"/>
    <property type="match status" value="1"/>
</dbReference>
<reference evidence="12 13" key="1">
    <citation type="journal article" date="2023" name="Arcadia Sci">
        <title>De novo assembly of a long-read Amblyomma americanum tick genome.</title>
        <authorList>
            <person name="Chou S."/>
            <person name="Poskanzer K.E."/>
            <person name="Rollins M."/>
            <person name="Thuy-Boun P.S."/>
        </authorList>
    </citation>
    <scope>NUCLEOTIDE SEQUENCE [LARGE SCALE GENOMIC DNA]</scope>
    <source>
        <strain evidence="12">F_SG_1</strain>
        <tissue evidence="12">Salivary glands</tissue>
    </source>
</reference>
<dbReference type="AlphaFoldDB" id="A0AAQ4EKK1"/>
<dbReference type="InterPro" id="IPR017452">
    <property type="entry name" value="GPCR_Rhodpsn_7TM"/>
</dbReference>
<dbReference type="InterPro" id="IPR000276">
    <property type="entry name" value="GPCR_Rhodpsn"/>
</dbReference>
<dbReference type="GO" id="GO:0004983">
    <property type="term" value="F:neuropeptide Y receptor activity"/>
    <property type="evidence" value="ECO:0007669"/>
    <property type="project" value="InterPro"/>
</dbReference>
<dbReference type="Pfam" id="PF00001">
    <property type="entry name" value="7tm_1"/>
    <property type="match status" value="1"/>
</dbReference>
<organism evidence="12 13">
    <name type="scientific">Amblyomma americanum</name>
    <name type="common">Lone star tick</name>
    <dbReference type="NCBI Taxonomy" id="6943"/>
    <lineage>
        <taxon>Eukaryota</taxon>
        <taxon>Metazoa</taxon>
        <taxon>Ecdysozoa</taxon>
        <taxon>Arthropoda</taxon>
        <taxon>Chelicerata</taxon>
        <taxon>Arachnida</taxon>
        <taxon>Acari</taxon>
        <taxon>Parasitiformes</taxon>
        <taxon>Ixodida</taxon>
        <taxon>Ixodoidea</taxon>
        <taxon>Ixodidae</taxon>
        <taxon>Amblyomminae</taxon>
        <taxon>Amblyomma</taxon>
    </lineage>
</organism>
<gene>
    <name evidence="12" type="ORF">V5799_031340</name>
</gene>
<evidence type="ECO:0000256" key="3">
    <source>
        <dbReference type="ARBA" id="ARBA00022692"/>
    </source>
</evidence>
<comment type="subcellular location">
    <subcellularLocation>
        <location evidence="1">Membrane</location>
        <topology evidence="1">Multi-pass membrane protein</topology>
    </subcellularLocation>
</comment>
<evidence type="ECO:0000313" key="12">
    <source>
        <dbReference type="EMBL" id="KAK8775315.1"/>
    </source>
</evidence>
<name>A0AAQ4EKK1_AMBAM</name>
<evidence type="ECO:0000256" key="4">
    <source>
        <dbReference type="ARBA" id="ARBA00022989"/>
    </source>
</evidence>